<accession>A0A2K2EZI3</accession>
<sequence>MFYNTRLDISKEVWSQILTDREVTTESDLNILKIVYESKNHEIGASEIASKLNIPHHVVINLQISRFSKRVINKTGAQPPLRKDGKPRWWHVPFLGYEKGGKFPWIMRPELVNAFEEVFGQSDTESVYSGEIIIEDITSLPEGTVSQVFVNRYERNRKARNICIDYYGSKCAVCGFDFERTYGPIGKDKIHIHHLVPLSKVQKEYEVDPIQDLRPVCPNCHLIIHSKREPFTIEEVREMITMSNNG</sequence>
<dbReference type="EMBL" id="NIOJ01000090">
    <property type="protein sequence ID" value="PNT94767.1"/>
    <property type="molecule type" value="Genomic_DNA"/>
</dbReference>
<comment type="caution">
    <text evidence="2">The sequence shown here is derived from an EMBL/GenBank/DDBJ whole genome shotgun (WGS) entry which is preliminary data.</text>
</comment>
<dbReference type="Pfam" id="PF01844">
    <property type="entry name" value="HNH"/>
    <property type="match status" value="1"/>
</dbReference>
<dbReference type="SMART" id="SM00507">
    <property type="entry name" value="HNHc"/>
    <property type="match status" value="1"/>
</dbReference>
<evidence type="ECO:0000259" key="1">
    <source>
        <dbReference type="SMART" id="SM00507"/>
    </source>
</evidence>
<evidence type="ECO:0000313" key="3">
    <source>
        <dbReference type="Proteomes" id="UP000236151"/>
    </source>
</evidence>
<dbReference type="CDD" id="cd00085">
    <property type="entry name" value="HNHc"/>
    <property type="match status" value="1"/>
</dbReference>
<dbReference type="Gene3D" id="1.10.30.50">
    <property type="match status" value="1"/>
</dbReference>
<dbReference type="GO" id="GO:0004519">
    <property type="term" value="F:endonuclease activity"/>
    <property type="evidence" value="ECO:0007669"/>
    <property type="project" value="UniProtKB-KW"/>
</dbReference>
<dbReference type="OrthoDB" id="9779761at2"/>
<reference evidence="2 3" key="1">
    <citation type="submission" date="2017-06" db="EMBL/GenBank/DDBJ databases">
        <title>Investigating the central metabolism of Clostridium thermosuccinogenes.</title>
        <authorList>
            <person name="Koendjbiharie J.G."/>
            <person name="van Kranenburg R."/>
        </authorList>
    </citation>
    <scope>NUCLEOTIDE SEQUENCE [LARGE SCALE GENOMIC DNA]</scope>
    <source>
        <strain evidence="2 3">DSM 5806</strain>
    </source>
</reference>
<keyword evidence="2" id="KW-0540">Nuclease</keyword>
<name>A0A2K2EZI3_9CLOT</name>
<organism evidence="2 3">
    <name type="scientific">Clostridium thermosuccinogenes</name>
    <dbReference type="NCBI Taxonomy" id="84032"/>
    <lineage>
        <taxon>Bacteria</taxon>
        <taxon>Bacillati</taxon>
        <taxon>Bacillota</taxon>
        <taxon>Clostridia</taxon>
        <taxon>Eubacteriales</taxon>
        <taxon>Clostridiaceae</taxon>
        <taxon>Clostridium</taxon>
    </lineage>
</organism>
<dbReference type="KEGG" id="cthd:CDO33_02905"/>
<evidence type="ECO:0000313" key="2">
    <source>
        <dbReference type="EMBL" id="PNT94767.1"/>
    </source>
</evidence>
<dbReference type="InterPro" id="IPR002711">
    <property type="entry name" value="HNH"/>
</dbReference>
<dbReference type="AlphaFoldDB" id="A0A2K2EZI3"/>
<proteinExistence type="predicted"/>
<gene>
    <name evidence="2" type="ORF">CDQ84_18360</name>
</gene>
<dbReference type="GO" id="GO:0003676">
    <property type="term" value="F:nucleic acid binding"/>
    <property type="evidence" value="ECO:0007669"/>
    <property type="project" value="InterPro"/>
</dbReference>
<dbReference type="Proteomes" id="UP000236151">
    <property type="component" value="Unassembled WGS sequence"/>
</dbReference>
<keyword evidence="3" id="KW-1185">Reference proteome</keyword>
<keyword evidence="2" id="KW-0378">Hydrolase</keyword>
<dbReference type="RefSeq" id="WP_103083182.1">
    <property type="nucleotide sequence ID" value="NZ_CP021850.1"/>
</dbReference>
<feature type="domain" description="HNH nuclease" evidence="1">
    <location>
        <begin position="158"/>
        <end position="222"/>
    </location>
</feature>
<dbReference type="InterPro" id="IPR003615">
    <property type="entry name" value="HNH_nuc"/>
</dbReference>
<dbReference type="GO" id="GO:0008270">
    <property type="term" value="F:zinc ion binding"/>
    <property type="evidence" value="ECO:0007669"/>
    <property type="project" value="InterPro"/>
</dbReference>
<keyword evidence="2" id="KW-0255">Endonuclease</keyword>
<protein>
    <submittedName>
        <fullName evidence="2">HNH endonuclease</fullName>
    </submittedName>
</protein>